<accession>A0A2P2E9M8</accession>
<name>A0A2P2E9M8_9PROT</name>
<proteinExistence type="predicted"/>
<dbReference type="Gene3D" id="3.10.129.10">
    <property type="entry name" value="Hotdog Thioesterase"/>
    <property type="match status" value="2"/>
</dbReference>
<reference evidence="1 2" key="1">
    <citation type="journal article" date="2018" name="Genome Announc.">
        <title>Draft Genome Sequence of "Candidatus Phycosocius bacilliformis," an Alphaproteobacterial Ectosymbiont of the Hydrocarbon-Producing Green Alga Botryococcus braunii.</title>
        <authorList>
            <person name="Tanabe Y."/>
            <person name="Yamaguchi H."/>
            <person name="Watanabe M.M."/>
        </authorList>
    </citation>
    <scope>NUCLEOTIDE SEQUENCE [LARGE SCALE GENOMIC DNA]</scope>
    <source>
        <strain evidence="1 2">BOTRYCO-2</strain>
    </source>
</reference>
<gene>
    <name evidence="1" type="ORF">PbB2_01422</name>
</gene>
<dbReference type="RefSeq" id="WP_108984615.1">
    <property type="nucleotide sequence ID" value="NZ_BFBR01000003.1"/>
</dbReference>
<evidence type="ECO:0000313" key="1">
    <source>
        <dbReference type="EMBL" id="GBF57753.1"/>
    </source>
</evidence>
<evidence type="ECO:0000313" key="2">
    <source>
        <dbReference type="Proteomes" id="UP000245086"/>
    </source>
</evidence>
<dbReference type="SUPFAM" id="SSF54637">
    <property type="entry name" value="Thioesterase/thiol ester dehydrase-isomerase"/>
    <property type="match status" value="2"/>
</dbReference>
<dbReference type="Proteomes" id="UP000245086">
    <property type="component" value="Unassembled WGS sequence"/>
</dbReference>
<dbReference type="InterPro" id="IPR029069">
    <property type="entry name" value="HotDog_dom_sf"/>
</dbReference>
<dbReference type="EMBL" id="BFBR01000003">
    <property type="protein sequence ID" value="GBF57753.1"/>
    <property type="molecule type" value="Genomic_DNA"/>
</dbReference>
<protein>
    <submittedName>
        <fullName evidence="1">Uncharacterized protein</fullName>
    </submittedName>
</protein>
<dbReference type="OrthoDB" id="7597365at2"/>
<organism evidence="1 2">
    <name type="scientific">Candidatus Phycosocius bacilliformis</name>
    <dbReference type="NCBI Taxonomy" id="1445552"/>
    <lineage>
        <taxon>Bacteria</taxon>
        <taxon>Pseudomonadati</taxon>
        <taxon>Pseudomonadota</taxon>
        <taxon>Alphaproteobacteria</taxon>
        <taxon>Caulobacterales</taxon>
        <taxon>Caulobacterales incertae sedis</taxon>
        <taxon>Candidatus Phycosocius</taxon>
    </lineage>
</organism>
<comment type="caution">
    <text evidence="1">The sequence shown here is derived from an EMBL/GenBank/DDBJ whole genome shotgun (WGS) entry which is preliminary data.</text>
</comment>
<dbReference type="Pfam" id="PF13279">
    <property type="entry name" value="4HBT_2"/>
    <property type="match status" value="2"/>
</dbReference>
<sequence>MQDYWRGSVEAWECDEMGHMNVRFWVRRSLDGMMLMAAGLGCDRAFAPEATATLIPVRQHIRFLREAREGAPLFFRGGVVGLEDTDMVVYGEIVHALDGAIGATFLTRLRHVEASTGKPYPWPVRTLERVPHVMVEVPIHGRPRSIPFESEPEPIESAHLIARGFQQVGLSAVRVEDADVFNRLYPEGMIGRVSTAVPNLMTAWREEATAELSAMDGQPRKAGAAVLEYRLDYLAWPGVGDFTAVYSGVAELAEKTNTLKHILTHPLTGQVYCVCEAVAVTFDLVARKVIPIPPQARASLEARLIKPI</sequence>
<dbReference type="AlphaFoldDB" id="A0A2P2E9M8"/>
<keyword evidence="2" id="KW-1185">Reference proteome</keyword>